<proteinExistence type="predicted"/>
<protein>
    <submittedName>
        <fullName evidence="2">Uncharacterized protein</fullName>
    </submittedName>
</protein>
<keyword evidence="1" id="KW-1133">Transmembrane helix</keyword>
<evidence type="ECO:0000313" key="3">
    <source>
        <dbReference type="Proteomes" id="UP000030688"/>
    </source>
</evidence>
<keyword evidence="1" id="KW-0812">Transmembrane</keyword>
<dbReference type="Proteomes" id="UP000030688">
    <property type="component" value="Unassembled WGS sequence"/>
</dbReference>
<evidence type="ECO:0000256" key="1">
    <source>
        <dbReference type="SAM" id="Phobius"/>
    </source>
</evidence>
<feature type="transmembrane region" description="Helical" evidence="1">
    <location>
        <begin position="43"/>
        <end position="59"/>
    </location>
</feature>
<accession>W7F6X9</accession>
<dbReference type="EMBL" id="KE123587">
    <property type="protein sequence ID" value="EUR79021.1"/>
    <property type="molecule type" value="Genomic_DNA"/>
</dbReference>
<dbReference type="AlphaFoldDB" id="W7F6X9"/>
<evidence type="ECO:0000313" key="2">
    <source>
        <dbReference type="EMBL" id="EUR79021.1"/>
    </source>
</evidence>
<keyword evidence="1" id="KW-0472">Membrane</keyword>
<reference evidence="2 3" key="2">
    <citation type="submission" date="2013-02" db="EMBL/GenBank/DDBJ databases">
        <title>The Genome Sequence of Plasmodium falciparum 7G8.</title>
        <authorList>
            <consortium name="The Broad Institute Genome Sequencing Platform"/>
            <consortium name="The Broad Institute Genome Sequencing Center for Infectious Disease"/>
            <person name="Neafsey D."/>
            <person name="Cheeseman I."/>
            <person name="Volkman S."/>
            <person name="Adams J."/>
            <person name="Walker B."/>
            <person name="Young S.K."/>
            <person name="Zeng Q."/>
            <person name="Gargeya S."/>
            <person name="Fitzgerald M."/>
            <person name="Haas B."/>
            <person name="Abouelleil A."/>
            <person name="Alvarado L."/>
            <person name="Arachchi H.M."/>
            <person name="Berlin A.M."/>
            <person name="Chapman S.B."/>
            <person name="Dewar J."/>
            <person name="Goldberg J."/>
            <person name="Griggs A."/>
            <person name="Gujja S."/>
            <person name="Hansen M."/>
            <person name="Howarth C."/>
            <person name="Imamovic A."/>
            <person name="Larimer J."/>
            <person name="McCowan C."/>
            <person name="Murphy C."/>
            <person name="Neiman D."/>
            <person name="Pearson M."/>
            <person name="Priest M."/>
            <person name="Roberts A."/>
            <person name="Saif S."/>
            <person name="Shea T."/>
            <person name="Sisk P."/>
            <person name="Sykes S."/>
            <person name="Wortman J."/>
            <person name="Nusbaum C."/>
            <person name="Birren B."/>
        </authorList>
    </citation>
    <scope>NUCLEOTIDE SEQUENCE [LARGE SCALE GENOMIC DNA]</scope>
    <source>
        <strain evidence="2 3">7G8</strain>
    </source>
</reference>
<organism evidence="2 3">
    <name type="scientific">Plasmodium falciparum (isolate 7G8)</name>
    <dbReference type="NCBI Taxonomy" id="57266"/>
    <lineage>
        <taxon>Eukaryota</taxon>
        <taxon>Sar</taxon>
        <taxon>Alveolata</taxon>
        <taxon>Apicomplexa</taxon>
        <taxon>Aconoidasida</taxon>
        <taxon>Haemosporida</taxon>
        <taxon>Plasmodiidae</taxon>
        <taxon>Plasmodium</taxon>
        <taxon>Plasmodium (Laverania)</taxon>
    </lineage>
</organism>
<feature type="transmembrane region" description="Helical" evidence="1">
    <location>
        <begin position="5"/>
        <end position="23"/>
    </location>
</feature>
<sequence>MRITIICNYFYSFDIYILIFVNINFKNSLKTLHHNLYIKDTKYKRIILFFILMLFIIYNKKPFHISKHYVYLKTKIKPYIIKIYYTRNILFKKNKPIKFYNNYEHQTKVKYNYKKQIIIK</sequence>
<reference evidence="3" key="1">
    <citation type="submission" date="2007-11" db="EMBL/GenBank/DDBJ databases">
        <authorList>
            <consortium name="The Broad Institute Genome Sequencing Platform"/>
            <person name="Volkman S.K."/>
            <person name="Daily J.P."/>
            <person name="Sarr O."/>
            <person name="Ndiaye D."/>
            <person name="Ndir O."/>
            <person name="Mboup S."/>
            <person name="Lukens A."/>
            <person name="Stange-Thomann N."/>
            <person name="Mauceli E."/>
            <person name="Gnerre S."/>
            <person name="Jaffe D."/>
            <person name="Zainoun J."/>
            <person name="Wiegand R.C."/>
            <person name="Birren B."/>
            <person name="Galagan J."/>
            <person name="Lander E."/>
            <person name="Wirth D.F."/>
        </authorList>
    </citation>
    <scope>NUCLEOTIDE SEQUENCE [LARGE SCALE GENOMIC DNA]</scope>
    <source>
        <strain evidence="3">7G8</strain>
    </source>
</reference>
<name>W7F6X9_PLAF8</name>
<gene>
    <name evidence="2" type="ORF">PFBG_00510</name>
</gene>